<accession>A0ABT3KMT4</accession>
<proteinExistence type="predicted"/>
<dbReference type="EMBL" id="QZCW01000001">
    <property type="protein sequence ID" value="MCW5319619.1"/>
    <property type="molecule type" value="Genomic_DNA"/>
</dbReference>
<dbReference type="RefSeq" id="WP_265280616.1">
    <property type="nucleotide sequence ID" value="NZ_QZCW01000001.1"/>
</dbReference>
<dbReference type="Proteomes" id="UP001208935">
    <property type="component" value="Unassembled WGS sequence"/>
</dbReference>
<protein>
    <submittedName>
        <fullName evidence="1">Phage tail assembly protein</fullName>
    </submittedName>
</protein>
<evidence type="ECO:0000313" key="2">
    <source>
        <dbReference type="Proteomes" id="UP001208935"/>
    </source>
</evidence>
<reference evidence="2" key="1">
    <citation type="submission" date="2023-07" db="EMBL/GenBank/DDBJ databases">
        <title>Verminephrobacter genomes.</title>
        <authorList>
            <person name="Lund M.B."/>
        </authorList>
    </citation>
    <scope>NUCLEOTIDE SEQUENCE [LARGE SCALE GENOMIC DNA]</scope>
    <source>
        <strain evidence="2">AtM5-05</strain>
    </source>
</reference>
<evidence type="ECO:0000313" key="1">
    <source>
        <dbReference type="EMBL" id="MCW5319619.1"/>
    </source>
</evidence>
<name>A0ABT3KMT4_9BURK</name>
<dbReference type="InterPro" id="IPR019289">
    <property type="entry name" value="Phage_tail_E/E"/>
</dbReference>
<keyword evidence="2" id="KW-1185">Reference proteome</keyword>
<gene>
    <name evidence="1" type="ORF">D5039_00015</name>
</gene>
<dbReference type="Pfam" id="PF10109">
    <property type="entry name" value="Phage_TAC_7"/>
    <property type="match status" value="1"/>
</dbReference>
<sequence length="108" mass="12076">MSKTSNWMSIGPENITVTLSRPSVLNGVRQDKIVMRVPTMSDLRAATKHVKDKEEQEIYLFASLTECAPGDIERLSIRDYNRIQEGFFRHVNEDHADAAQAVGKAAGD</sequence>
<comment type="caution">
    <text evidence="1">The sequence shown here is derived from an EMBL/GenBank/DDBJ whole genome shotgun (WGS) entry which is preliminary data.</text>
</comment>
<organism evidence="1 2">
    <name type="scientific">Verminephrobacter aporrectodeae subsp. tuberculatae</name>
    <dbReference type="NCBI Taxonomy" id="1110392"/>
    <lineage>
        <taxon>Bacteria</taxon>
        <taxon>Pseudomonadati</taxon>
        <taxon>Pseudomonadota</taxon>
        <taxon>Betaproteobacteria</taxon>
        <taxon>Burkholderiales</taxon>
        <taxon>Comamonadaceae</taxon>
        <taxon>Verminephrobacter</taxon>
    </lineage>
</organism>